<reference evidence="4 5" key="1">
    <citation type="submission" date="2018-10" db="EMBL/GenBank/DDBJ databases">
        <title>Genome assembly for a Yunnan-Guizhou Plateau 3E fish, Anabarilius grahami (Regan), and its evolutionary and genetic applications.</title>
        <authorList>
            <person name="Jiang W."/>
        </authorList>
    </citation>
    <scope>NUCLEOTIDE SEQUENCE [LARGE SCALE GENOMIC DNA]</scope>
    <source>
        <strain evidence="4">AG-KIZ</strain>
        <tissue evidence="4">Muscle</tissue>
    </source>
</reference>
<dbReference type="Gene3D" id="3.30.420.10">
    <property type="entry name" value="Ribonuclease H-like superfamily/Ribonuclease H"/>
    <property type="match status" value="1"/>
</dbReference>
<accession>A0A3N0Y087</accession>
<dbReference type="OrthoDB" id="8627217at2759"/>
<proteinExistence type="inferred from homology"/>
<evidence type="ECO:0000259" key="2">
    <source>
        <dbReference type="Pfam" id="PF12780"/>
    </source>
</evidence>
<evidence type="ECO:0000256" key="1">
    <source>
        <dbReference type="ARBA" id="ARBA00008887"/>
    </source>
</evidence>
<dbReference type="AlphaFoldDB" id="A0A3N0Y087"/>
<dbReference type="GO" id="GO:0003676">
    <property type="term" value="F:nucleic acid binding"/>
    <property type="evidence" value="ECO:0007669"/>
    <property type="project" value="InterPro"/>
</dbReference>
<dbReference type="GO" id="GO:0045505">
    <property type="term" value="F:dynein intermediate chain binding"/>
    <property type="evidence" value="ECO:0007669"/>
    <property type="project" value="InterPro"/>
</dbReference>
<feature type="domain" description="Dynein heavy chain AAA module D4" evidence="2">
    <location>
        <begin position="27"/>
        <end position="160"/>
    </location>
</feature>
<dbReference type="Pfam" id="PF13358">
    <property type="entry name" value="DDE_3"/>
    <property type="match status" value="1"/>
</dbReference>
<feature type="domain" description="Tc1-like transposase DDE" evidence="3">
    <location>
        <begin position="176"/>
        <end position="310"/>
    </location>
</feature>
<organism evidence="4 5">
    <name type="scientific">Anabarilius grahami</name>
    <name type="common">Kanglang fish</name>
    <name type="synonym">Barilius grahami</name>
    <dbReference type="NCBI Taxonomy" id="495550"/>
    <lineage>
        <taxon>Eukaryota</taxon>
        <taxon>Metazoa</taxon>
        <taxon>Chordata</taxon>
        <taxon>Craniata</taxon>
        <taxon>Vertebrata</taxon>
        <taxon>Euteleostomi</taxon>
        <taxon>Actinopterygii</taxon>
        <taxon>Neopterygii</taxon>
        <taxon>Teleostei</taxon>
        <taxon>Ostariophysi</taxon>
        <taxon>Cypriniformes</taxon>
        <taxon>Xenocyprididae</taxon>
        <taxon>Xenocypridinae</taxon>
        <taxon>Xenocypridinae incertae sedis</taxon>
        <taxon>Anabarilius</taxon>
    </lineage>
</organism>
<dbReference type="GO" id="GO:0007018">
    <property type="term" value="P:microtubule-based movement"/>
    <property type="evidence" value="ECO:0007669"/>
    <property type="project" value="InterPro"/>
</dbReference>
<dbReference type="InterPro" id="IPR024317">
    <property type="entry name" value="Dynein_heavy_chain_D4_dom"/>
</dbReference>
<dbReference type="InterPro" id="IPR036397">
    <property type="entry name" value="RNaseH_sf"/>
</dbReference>
<dbReference type="InterPro" id="IPR038717">
    <property type="entry name" value="Tc1-like_DDE_dom"/>
</dbReference>
<dbReference type="GO" id="GO:0030286">
    <property type="term" value="C:dynein complex"/>
    <property type="evidence" value="ECO:0007669"/>
    <property type="project" value="InterPro"/>
</dbReference>
<evidence type="ECO:0000313" key="5">
    <source>
        <dbReference type="Proteomes" id="UP000281406"/>
    </source>
</evidence>
<dbReference type="PANTHER" id="PTHR46961">
    <property type="entry name" value="DYNEIN HEAVY CHAIN 1, AXONEMAL-LIKE PROTEIN"/>
    <property type="match status" value="1"/>
</dbReference>
<dbReference type="InterPro" id="IPR026983">
    <property type="entry name" value="DHC"/>
</dbReference>
<keyword evidence="5" id="KW-1185">Reference proteome</keyword>
<evidence type="ECO:0000259" key="3">
    <source>
        <dbReference type="Pfam" id="PF13358"/>
    </source>
</evidence>
<name>A0A3N0Y087_ANAGA</name>
<dbReference type="InterPro" id="IPR027417">
    <property type="entry name" value="P-loop_NTPase"/>
</dbReference>
<dbReference type="PANTHER" id="PTHR46961:SF20">
    <property type="entry name" value="LOW QUALITY PROTEIN: DYNEIN BETA CHAIN, CILIARY-LIKE"/>
    <property type="match status" value="1"/>
</dbReference>
<dbReference type="GO" id="GO:0051959">
    <property type="term" value="F:dynein light intermediate chain binding"/>
    <property type="evidence" value="ECO:0007669"/>
    <property type="project" value="InterPro"/>
</dbReference>
<evidence type="ECO:0000313" key="4">
    <source>
        <dbReference type="EMBL" id="ROK76651.1"/>
    </source>
</evidence>
<comment type="similarity">
    <text evidence="1">Belongs to the dynein heavy chain family.</text>
</comment>
<protein>
    <submittedName>
        <fullName evidence="4">Dynein beta chain, ciliary</fullName>
    </submittedName>
</protein>
<dbReference type="Gene3D" id="3.40.50.300">
    <property type="entry name" value="P-loop containing nucleotide triphosphate hydrolases"/>
    <property type="match status" value="1"/>
</dbReference>
<gene>
    <name evidence="4" type="ORF">DPX16_4656</name>
</gene>
<sequence>MAVQSWGSRNKTLLEALDSYNEVKAALNLVLFEDAMSHICRICRILESPRGKWEVVGSWRRSSAPWSFHACNTFRFLRFCWDSSRKRSSVACDCCFVYSWSDLGSLYIKAGVKNIGTVFLMTDAQVTDEKFLVLVNDLLASGEIPDLFPDDIIASLRNEVCGRGLMGTRSFGNQGARVWRKTGEKEMPKCLKSSVKFPQSVMVWGAMSAAGVGPLCFIKGRVNAASYQEILEHFMLPSAEKLYGDEDFVFQHDLAPAHSAKTTGKWFTDHGITVLNWPANSPDLNPIENLWDIVKRKLRDARPNTLDELKAAIEASWASITPQQCHRLIASMPRRIEAVISAKGFPTKY</sequence>
<dbReference type="Pfam" id="PF12780">
    <property type="entry name" value="AAA_8"/>
    <property type="match status" value="1"/>
</dbReference>
<dbReference type="Proteomes" id="UP000281406">
    <property type="component" value="Unassembled WGS sequence"/>
</dbReference>
<comment type="caution">
    <text evidence="4">The sequence shown here is derived from an EMBL/GenBank/DDBJ whole genome shotgun (WGS) entry which is preliminary data.</text>
</comment>
<dbReference type="EMBL" id="RJVU01055667">
    <property type="protein sequence ID" value="ROK76651.1"/>
    <property type="molecule type" value="Genomic_DNA"/>
</dbReference>